<evidence type="ECO:0000259" key="12">
    <source>
        <dbReference type="PROSITE" id="PS50109"/>
    </source>
</evidence>
<dbReference type="SMART" id="SM00304">
    <property type="entry name" value="HAMP"/>
    <property type="match status" value="1"/>
</dbReference>
<dbReference type="Pfam" id="PF02518">
    <property type="entry name" value="HATPase_c"/>
    <property type="match status" value="1"/>
</dbReference>
<dbReference type="AlphaFoldDB" id="B1FNA1"/>
<sequence length="465" mass="52170">MDDLLLQSTPFRWRWYSSTFRLVTVYAVAFSISVVVLLGTIVSVMTRNMERETDVVMHWELTYFDALPDSALSAAITNRIEHERMHPNYYGLFTQDGRYLAGDIRFSPANLKFDRTGVTLNHTLPLTNRERAPVVRAMAMQRPDGDKLVLARDLTHILRIRELLINTLIISGLVCLSTGIVGGLIFSVRQMQRLKVVHRVTQRIAQGNLGQRLPIGGRDAIDMLSHLVNHMLDEVERLINEVKGVCDGIAHDLRTPLSHVHILLAHVAEHAARYDDETLAHLIDQARTETNVLLTRFRAMLRIAEIGALQRREGFGMLQLSELVLEVGQLFEPLAESRSIELHVRIDQDAEIHGDRELLFEAFSNVLDNALKYTAAGGIVSLELKKTPHGPSVSIIDNGPGIAPEERHAVLEYRYRSARTNHLTGTGLGLSIVAAVVHLHDFSLRLTNANPGTRVTIDCWPRTLA</sequence>
<dbReference type="Proteomes" id="UP000005463">
    <property type="component" value="Unassembled WGS sequence"/>
</dbReference>
<dbReference type="InterPro" id="IPR003660">
    <property type="entry name" value="HAMP_dom"/>
</dbReference>
<name>B1FNA1_9BURK</name>
<keyword evidence="9" id="KW-0902">Two-component regulatory system</keyword>
<dbReference type="PATRIC" id="fig|396596.7.peg.1783"/>
<evidence type="ECO:0000256" key="11">
    <source>
        <dbReference type="SAM" id="Phobius"/>
    </source>
</evidence>
<evidence type="ECO:0000256" key="4">
    <source>
        <dbReference type="ARBA" id="ARBA00022553"/>
    </source>
</evidence>
<dbReference type="SMART" id="SM00387">
    <property type="entry name" value="HATPase_c"/>
    <property type="match status" value="1"/>
</dbReference>
<keyword evidence="10 11" id="KW-0472">Membrane</keyword>
<feature type="domain" description="HAMP" evidence="13">
    <location>
        <begin position="188"/>
        <end position="240"/>
    </location>
</feature>
<feature type="transmembrane region" description="Helical" evidence="11">
    <location>
        <begin position="163"/>
        <end position="186"/>
    </location>
</feature>
<evidence type="ECO:0000313" key="15">
    <source>
        <dbReference type="Proteomes" id="UP000005463"/>
    </source>
</evidence>
<dbReference type="PRINTS" id="PR00344">
    <property type="entry name" value="BCTRLSENSOR"/>
</dbReference>
<dbReference type="InterPro" id="IPR004358">
    <property type="entry name" value="Sig_transdc_His_kin-like_C"/>
</dbReference>
<evidence type="ECO:0000259" key="13">
    <source>
        <dbReference type="PROSITE" id="PS50885"/>
    </source>
</evidence>
<keyword evidence="8 11" id="KW-1133">Transmembrane helix</keyword>
<evidence type="ECO:0000256" key="9">
    <source>
        <dbReference type="ARBA" id="ARBA00023012"/>
    </source>
</evidence>
<dbReference type="SUPFAM" id="SSF55874">
    <property type="entry name" value="ATPase domain of HSP90 chaperone/DNA topoisomerase II/histidine kinase"/>
    <property type="match status" value="1"/>
</dbReference>
<dbReference type="RefSeq" id="WP_006754660.1">
    <property type="nucleotide sequence ID" value="NZ_ABLC01000223.1"/>
</dbReference>
<dbReference type="PANTHER" id="PTHR45436">
    <property type="entry name" value="SENSOR HISTIDINE KINASE YKOH"/>
    <property type="match status" value="1"/>
</dbReference>
<accession>B1FNA1</accession>
<feature type="domain" description="Histidine kinase" evidence="12">
    <location>
        <begin position="248"/>
        <end position="457"/>
    </location>
</feature>
<dbReference type="GO" id="GO:0005886">
    <property type="term" value="C:plasma membrane"/>
    <property type="evidence" value="ECO:0007669"/>
    <property type="project" value="TreeGrafter"/>
</dbReference>
<dbReference type="SUPFAM" id="SSF158472">
    <property type="entry name" value="HAMP domain-like"/>
    <property type="match status" value="1"/>
</dbReference>
<comment type="caution">
    <text evidence="14">The sequence shown here is derived from an EMBL/GenBank/DDBJ whole genome shotgun (WGS) entry which is preliminary data.</text>
</comment>
<evidence type="ECO:0000256" key="7">
    <source>
        <dbReference type="ARBA" id="ARBA00022777"/>
    </source>
</evidence>
<dbReference type="CDD" id="cd06225">
    <property type="entry name" value="HAMP"/>
    <property type="match status" value="1"/>
</dbReference>
<comment type="subcellular location">
    <subcellularLocation>
        <location evidence="2">Membrane</location>
    </subcellularLocation>
</comment>
<dbReference type="InterPro" id="IPR036097">
    <property type="entry name" value="HisK_dim/P_sf"/>
</dbReference>
<gene>
    <name evidence="14" type="ORF">BamIOP4010DRAFT_5512</name>
</gene>
<proteinExistence type="predicted"/>
<reference evidence="14 15" key="1">
    <citation type="submission" date="2008-03" db="EMBL/GenBank/DDBJ databases">
        <title>Sequencing of the draft genome and assembly of Burkholderia ambifaria IOP40-10.</title>
        <authorList>
            <consortium name="US DOE Joint Genome Institute (JGI-PGF)"/>
            <person name="Copeland A."/>
            <person name="Lucas S."/>
            <person name="Lapidus A."/>
            <person name="Glavina del Rio T."/>
            <person name="Dalin E."/>
            <person name="Tice H."/>
            <person name="Bruce D."/>
            <person name="Goodwin L."/>
            <person name="Pitluck S."/>
            <person name="Larimer F."/>
            <person name="Land M.L."/>
            <person name="Hauser L."/>
            <person name="Tiedje J."/>
            <person name="Richardson P."/>
        </authorList>
    </citation>
    <scope>NUCLEOTIDE SEQUENCE [LARGE SCALE GENOMIC DNA]</scope>
    <source>
        <strain evidence="14 15">IOP40-10</strain>
    </source>
</reference>
<organism evidence="14 15">
    <name type="scientific">Burkholderia ambifaria IOP40-10</name>
    <dbReference type="NCBI Taxonomy" id="396596"/>
    <lineage>
        <taxon>Bacteria</taxon>
        <taxon>Pseudomonadati</taxon>
        <taxon>Pseudomonadota</taxon>
        <taxon>Betaproteobacteria</taxon>
        <taxon>Burkholderiales</taxon>
        <taxon>Burkholderiaceae</taxon>
        <taxon>Burkholderia</taxon>
        <taxon>Burkholderia cepacia complex</taxon>
    </lineage>
</organism>
<dbReference type="PROSITE" id="PS50885">
    <property type="entry name" value="HAMP"/>
    <property type="match status" value="1"/>
</dbReference>
<evidence type="ECO:0000256" key="5">
    <source>
        <dbReference type="ARBA" id="ARBA00022679"/>
    </source>
</evidence>
<dbReference type="PANTHER" id="PTHR45436:SF8">
    <property type="entry name" value="HISTIDINE KINASE"/>
    <property type="match status" value="1"/>
</dbReference>
<dbReference type="InterPro" id="IPR003594">
    <property type="entry name" value="HATPase_dom"/>
</dbReference>
<protein>
    <recommendedName>
        <fullName evidence="3">histidine kinase</fullName>
        <ecNumber evidence="3">2.7.13.3</ecNumber>
    </recommendedName>
</protein>
<keyword evidence="4" id="KW-0597">Phosphoprotein</keyword>
<evidence type="ECO:0000256" key="2">
    <source>
        <dbReference type="ARBA" id="ARBA00004370"/>
    </source>
</evidence>
<dbReference type="InterPro" id="IPR005467">
    <property type="entry name" value="His_kinase_dom"/>
</dbReference>
<dbReference type="EC" id="2.7.13.3" evidence="3"/>
<dbReference type="SUPFAM" id="SSF47384">
    <property type="entry name" value="Homodimeric domain of signal transducing histidine kinase"/>
    <property type="match status" value="1"/>
</dbReference>
<keyword evidence="5" id="KW-0808">Transferase</keyword>
<keyword evidence="7 14" id="KW-0418">Kinase</keyword>
<dbReference type="Gene3D" id="1.10.287.130">
    <property type="match status" value="1"/>
</dbReference>
<comment type="catalytic activity">
    <reaction evidence="1">
        <text>ATP + protein L-histidine = ADP + protein N-phospho-L-histidine.</text>
        <dbReference type="EC" id="2.7.13.3"/>
    </reaction>
</comment>
<evidence type="ECO:0000256" key="8">
    <source>
        <dbReference type="ARBA" id="ARBA00022989"/>
    </source>
</evidence>
<keyword evidence="6 11" id="KW-0812">Transmembrane</keyword>
<evidence type="ECO:0000313" key="14">
    <source>
        <dbReference type="EMBL" id="EDT00962.1"/>
    </source>
</evidence>
<dbReference type="GO" id="GO:0000155">
    <property type="term" value="F:phosphorelay sensor kinase activity"/>
    <property type="evidence" value="ECO:0007669"/>
    <property type="project" value="InterPro"/>
</dbReference>
<feature type="transmembrane region" description="Helical" evidence="11">
    <location>
        <begin position="20"/>
        <end position="42"/>
    </location>
</feature>
<dbReference type="InterPro" id="IPR050428">
    <property type="entry name" value="TCS_sensor_his_kinase"/>
</dbReference>
<dbReference type="Gene3D" id="3.30.565.10">
    <property type="entry name" value="Histidine kinase-like ATPase, C-terminal domain"/>
    <property type="match status" value="1"/>
</dbReference>
<dbReference type="Pfam" id="PF00672">
    <property type="entry name" value="HAMP"/>
    <property type="match status" value="1"/>
</dbReference>
<evidence type="ECO:0000256" key="6">
    <source>
        <dbReference type="ARBA" id="ARBA00022692"/>
    </source>
</evidence>
<dbReference type="InterPro" id="IPR036890">
    <property type="entry name" value="HATPase_C_sf"/>
</dbReference>
<evidence type="ECO:0000256" key="1">
    <source>
        <dbReference type="ARBA" id="ARBA00000085"/>
    </source>
</evidence>
<evidence type="ECO:0000256" key="3">
    <source>
        <dbReference type="ARBA" id="ARBA00012438"/>
    </source>
</evidence>
<dbReference type="EMBL" id="ABLC01000223">
    <property type="protein sequence ID" value="EDT00962.1"/>
    <property type="molecule type" value="Genomic_DNA"/>
</dbReference>
<dbReference type="PROSITE" id="PS50109">
    <property type="entry name" value="HIS_KIN"/>
    <property type="match status" value="1"/>
</dbReference>
<evidence type="ECO:0000256" key="10">
    <source>
        <dbReference type="ARBA" id="ARBA00023136"/>
    </source>
</evidence>